<sequence length="222" mass="25949">MMNNLFSIFDPTSSTFNMKFNWMSMFIVVFILQYNFWILNNPLNKFINMMMMLLYKEMKSMIYMNKPIIMFTSIMMVIFINNFMGLFPYIFTSTSHILISLFLALLLWFSFNLYGWIISPSHMFIHLVPIGTPMLLMPFMVIIESISNIIRPITLSVRLMANMTAGHLLISLMSSLCEKMYLSLNIIIVIIQTSLMILELAVALIQSYVFTTLASLYYNEMN</sequence>
<dbReference type="AlphaFoldDB" id="E0XLF7"/>
<proteinExistence type="inferred from homology"/>
<keyword evidence="5 12" id="KW-0812">Transmembrane</keyword>
<evidence type="ECO:0000256" key="2">
    <source>
        <dbReference type="ARBA" id="ARBA00006810"/>
    </source>
</evidence>
<protein>
    <recommendedName>
        <fullName evidence="11">ATP synthase subunit a</fullName>
    </recommendedName>
</protein>
<evidence type="ECO:0000313" key="13">
    <source>
        <dbReference type="EMBL" id="ADB92002.1"/>
    </source>
</evidence>
<evidence type="ECO:0000256" key="12">
    <source>
        <dbReference type="SAM" id="Phobius"/>
    </source>
</evidence>
<keyword evidence="9 12" id="KW-0472">Membrane</keyword>
<evidence type="ECO:0000256" key="11">
    <source>
        <dbReference type="RuleBase" id="RU004450"/>
    </source>
</evidence>
<dbReference type="InterPro" id="IPR035908">
    <property type="entry name" value="F0_ATP_A_sf"/>
</dbReference>
<keyword evidence="6" id="KW-0375">Hydrogen ion transport</keyword>
<dbReference type="PRINTS" id="PR00123">
    <property type="entry name" value="ATPASEA"/>
</dbReference>
<dbReference type="PANTHER" id="PTHR11410">
    <property type="entry name" value="ATP SYNTHASE SUBUNIT A"/>
    <property type="match status" value="1"/>
</dbReference>
<geneLocation type="mitochondrion" evidence="13"/>
<dbReference type="GO" id="GO:0005743">
    <property type="term" value="C:mitochondrial inner membrane"/>
    <property type="evidence" value="ECO:0007669"/>
    <property type="project" value="UniProtKB-SubCell"/>
</dbReference>
<dbReference type="PROSITE" id="PS00449">
    <property type="entry name" value="ATPASE_A"/>
    <property type="match status" value="1"/>
</dbReference>
<evidence type="ECO:0000256" key="5">
    <source>
        <dbReference type="ARBA" id="ARBA00022692"/>
    </source>
</evidence>
<dbReference type="InterPro" id="IPR045083">
    <property type="entry name" value="ATP_synth_F0_asu_bact/mt"/>
</dbReference>
<evidence type="ECO:0000256" key="6">
    <source>
        <dbReference type="ARBA" id="ARBA00022781"/>
    </source>
</evidence>
<dbReference type="PANTHER" id="PTHR11410:SF0">
    <property type="entry name" value="ATP SYNTHASE SUBUNIT A"/>
    <property type="match status" value="1"/>
</dbReference>
<reference evidence="13" key="1">
    <citation type="journal article" date="2010" name="Mol. Phylogenet. Evol.">
        <title>Rare genomic changes and mitochondrial sequences provide independent support for congruent relationships among the sea spiders (Arthropoda, Pycnogonida).</title>
        <authorList>
            <person name="Masta S.E."/>
            <person name="McCall A."/>
            <person name="Longhorn S.J."/>
        </authorList>
    </citation>
    <scope>NUCLEOTIDE SEQUENCE</scope>
</reference>
<dbReference type="InterPro" id="IPR000568">
    <property type="entry name" value="ATP_synth_F0_asu"/>
</dbReference>
<dbReference type="InterPro" id="IPR023011">
    <property type="entry name" value="ATP_synth_F0_asu_AS"/>
</dbReference>
<keyword evidence="13" id="KW-0496">Mitochondrion</keyword>
<feature type="transmembrane region" description="Helical" evidence="12">
    <location>
        <begin position="86"/>
        <end position="111"/>
    </location>
</feature>
<keyword evidence="8" id="KW-0406">Ion transport</keyword>
<comment type="subcellular location">
    <subcellularLocation>
        <location evidence="1">Membrane</location>
        <topology evidence="1">Multi-pass membrane protein</topology>
    </subcellularLocation>
    <subcellularLocation>
        <location evidence="11">Mitochondrion inner membrane</location>
        <topology evidence="11">Multi-pass membrane protein</topology>
    </subcellularLocation>
</comment>
<feature type="transmembrane region" description="Helical" evidence="12">
    <location>
        <begin position="60"/>
        <end position="80"/>
    </location>
</feature>
<evidence type="ECO:0000256" key="1">
    <source>
        <dbReference type="ARBA" id="ARBA00004141"/>
    </source>
</evidence>
<keyword evidence="4" id="KW-0138">CF(0)</keyword>
<keyword evidence="10" id="KW-0066">ATP synthesis</keyword>
<dbReference type="EMBL" id="GU370075">
    <property type="protein sequence ID" value="ADB92002.1"/>
    <property type="molecule type" value="Genomic_DNA"/>
</dbReference>
<dbReference type="NCBIfam" id="TIGR01131">
    <property type="entry name" value="ATP_synt_6_or_A"/>
    <property type="match status" value="1"/>
</dbReference>
<evidence type="ECO:0000256" key="4">
    <source>
        <dbReference type="ARBA" id="ARBA00022547"/>
    </source>
</evidence>
<dbReference type="Pfam" id="PF00119">
    <property type="entry name" value="ATP-synt_A"/>
    <property type="match status" value="1"/>
</dbReference>
<comment type="similarity">
    <text evidence="2">Belongs to the ATPase A chain family.</text>
</comment>
<evidence type="ECO:0000256" key="9">
    <source>
        <dbReference type="ARBA" id="ARBA00023136"/>
    </source>
</evidence>
<dbReference type="GO" id="GO:0045259">
    <property type="term" value="C:proton-transporting ATP synthase complex"/>
    <property type="evidence" value="ECO:0007669"/>
    <property type="project" value="UniProtKB-KW"/>
</dbReference>
<feature type="transmembrane region" description="Helical" evidence="12">
    <location>
        <begin position="20"/>
        <end position="39"/>
    </location>
</feature>
<dbReference type="GO" id="GO:0046933">
    <property type="term" value="F:proton-transporting ATP synthase activity, rotational mechanism"/>
    <property type="evidence" value="ECO:0007669"/>
    <property type="project" value="TreeGrafter"/>
</dbReference>
<evidence type="ECO:0000256" key="7">
    <source>
        <dbReference type="ARBA" id="ARBA00022989"/>
    </source>
</evidence>
<evidence type="ECO:0000256" key="10">
    <source>
        <dbReference type="ARBA" id="ARBA00023310"/>
    </source>
</evidence>
<evidence type="ECO:0000256" key="8">
    <source>
        <dbReference type="ARBA" id="ARBA00023065"/>
    </source>
</evidence>
<organism evidence="13">
    <name type="scientific">Ammothea hilgendorfi</name>
    <name type="common">Sea spider</name>
    <dbReference type="NCBI Taxonomy" id="258330"/>
    <lineage>
        <taxon>Eukaryota</taxon>
        <taxon>Metazoa</taxon>
        <taxon>Ecdysozoa</taxon>
        <taxon>Arthropoda</taxon>
        <taxon>Chelicerata</taxon>
        <taxon>Pycnogonida</taxon>
        <taxon>Pantopoda</taxon>
        <taxon>Ammotheidae</taxon>
        <taxon>Ammothea</taxon>
    </lineage>
</organism>
<dbReference type="SUPFAM" id="SSF81336">
    <property type="entry name" value="F1F0 ATP synthase subunit A"/>
    <property type="match status" value="1"/>
</dbReference>
<gene>
    <name evidence="13" type="primary">ATP6</name>
</gene>
<keyword evidence="3" id="KW-0813">Transport</keyword>
<dbReference type="CDD" id="cd00310">
    <property type="entry name" value="ATP-synt_Fo_a_6"/>
    <property type="match status" value="1"/>
</dbReference>
<evidence type="ECO:0000256" key="3">
    <source>
        <dbReference type="ARBA" id="ARBA00022448"/>
    </source>
</evidence>
<dbReference type="Gene3D" id="1.20.120.220">
    <property type="entry name" value="ATP synthase, F0 complex, subunit A"/>
    <property type="match status" value="1"/>
</dbReference>
<name>E0XLF7_AMMHI</name>
<feature type="transmembrane region" description="Helical" evidence="12">
    <location>
        <begin position="123"/>
        <end position="143"/>
    </location>
</feature>
<accession>E0XLF7</accession>
<feature type="transmembrane region" description="Helical" evidence="12">
    <location>
        <begin position="182"/>
        <end position="209"/>
    </location>
</feature>
<keyword evidence="7 12" id="KW-1133">Transmembrane helix</keyword>